<feature type="transmembrane region" description="Helical" evidence="13">
    <location>
        <begin position="392"/>
        <end position="411"/>
    </location>
</feature>
<feature type="compositionally biased region" description="Polar residues" evidence="12">
    <location>
        <begin position="583"/>
        <end position="599"/>
    </location>
</feature>
<evidence type="ECO:0000256" key="1">
    <source>
        <dbReference type="ARBA" id="ARBA00004651"/>
    </source>
</evidence>
<dbReference type="GO" id="GO:0005886">
    <property type="term" value="C:plasma membrane"/>
    <property type="evidence" value="ECO:0007669"/>
    <property type="project" value="UniProtKB-SubCell"/>
</dbReference>
<evidence type="ECO:0000256" key="13">
    <source>
        <dbReference type="SAM" id="Phobius"/>
    </source>
</evidence>
<evidence type="ECO:0000256" key="5">
    <source>
        <dbReference type="ARBA" id="ARBA00022692"/>
    </source>
</evidence>
<feature type="transmembrane region" description="Helical" evidence="13">
    <location>
        <begin position="287"/>
        <end position="312"/>
    </location>
</feature>
<keyword evidence="6 13" id="KW-1133">Transmembrane helix</keyword>
<evidence type="ECO:0000256" key="12">
    <source>
        <dbReference type="SAM" id="MobiDB-lite"/>
    </source>
</evidence>
<proteinExistence type="inferred from homology"/>
<evidence type="ECO:0000256" key="2">
    <source>
        <dbReference type="ARBA" id="ARBA00006434"/>
    </source>
</evidence>
<feature type="transmembrane region" description="Helical" evidence="13">
    <location>
        <begin position="134"/>
        <end position="161"/>
    </location>
</feature>
<evidence type="ECO:0000256" key="4">
    <source>
        <dbReference type="ARBA" id="ARBA00022475"/>
    </source>
</evidence>
<keyword evidence="9 13" id="KW-0472">Membrane</keyword>
<feature type="region of interest" description="Disordered" evidence="12">
    <location>
        <begin position="577"/>
        <end position="599"/>
    </location>
</feature>
<dbReference type="PANTHER" id="PTHR42985">
    <property type="entry name" value="SODIUM-COUPLED MONOCARBOXYLATE TRANSPORTER"/>
    <property type="match status" value="1"/>
</dbReference>
<dbReference type="OMA" id="SIMFAIM"/>
<keyword evidence="10" id="KW-0739">Sodium transport</keyword>
<dbReference type="GO" id="GO:0006814">
    <property type="term" value="P:sodium ion transport"/>
    <property type="evidence" value="ECO:0007669"/>
    <property type="project" value="UniProtKB-KW"/>
</dbReference>
<dbReference type="InterPro" id="IPR051163">
    <property type="entry name" value="Sodium:Solute_Symporter_SSF"/>
</dbReference>
<evidence type="ECO:0000256" key="10">
    <source>
        <dbReference type="ARBA" id="ARBA00023201"/>
    </source>
</evidence>
<feature type="transmembrane region" description="Helical" evidence="13">
    <location>
        <begin position="59"/>
        <end position="80"/>
    </location>
</feature>
<protein>
    <submittedName>
        <fullName evidence="14">CSON001029 protein</fullName>
    </submittedName>
</protein>
<dbReference type="Pfam" id="PF00474">
    <property type="entry name" value="SSF"/>
    <property type="match status" value="1"/>
</dbReference>
<evidence type="ECO:0000313" key="14">
    <source>
        <dbReference type="EMBL" id="SSX29240.1"/>
    </source>
</evidence>
<dbReference type="Gene3D" id="1.20.1730.10">
    <property type="entry name" value="Sodium/glucose cotransporter"/>
    <property type="match status" value="1"/>
</dbReference>
<dbReference type="VEuPathDB" id="VectorBase:CSON001029"/>
<evidence type="ECO:0000256" key="9">
    <source>
        <dbReference type="ARBA" id="ARBA00023136"/>
    </source>
</evidence>
<dbReference type="InterPro" id="IPR038377">
    <property type="entry name" value="Na/Glc_symporter_sf"/>
</dbReference>
<keyword evidence="5 13" id="KW-0812">Transmembrane</keyword>
<feature type="transmembrane region" description="Helical" evidence="13">
    <location>
        <begin position="523"/>
        <end position="545"/>
    </location>
</feature>
<gene>
    <name evidence="14" type="primary">CSON001029</name>
</gene>
<dbReference type="EMBL" id="UFQT01001169">
    <property type="protein sequence ID" value="SSX29240.1"/>
    <property type="molecule type" value="Genomic_DNA"/>
</dbReference>
<dbReference type="NCBIfam" id="TIGR00813">
    <property type="entry name" value="sss"/>
    <property type="match status" value="1"/>
</dbReference>
<evidence type="ECO:0000256" key="3">
    <source>
        <dbReference type="ARBA" id="ARBA00022448"/>
    </source>
</evidence>
<dbReference type="PROSITE" id="PS50283">
    <property type="entry name" value="NA_SOLUT_SYMP_3"/>
    <property type="match status" value="1"/>
</dbReference>
<evidence type="ECO:0000256" key="11">
    <source>
        <dbReference type="RuleBase" id="RU362091"/>
    </source>
</evidence>
<feature type="transmembrane region" description="Helical" evidence="13">
    <location>
        <begin position="167"/>
        <end position="186"/>
    </location>
</feature>
<feature type="transmembrane region" description="Helical" evidence="13">
    <location>
        <begin position="20"/>
        <end position="39"/>
    </location>
</feature>
<dbReference type="CDD" id="cd11492">
    <property type="entry name" value="SLC5sbd_NIS-SMVT"/>
    <property type="match status" value="1"/>
</dbReference>
<feature type="transmembrane region" description="Helical" evidence="13">
    <location>
        <begin position="92"/>
        <end position="113"/>
    </location>
</feature>
<dbReference type="PANTHER" id="PTHR42985:SF38">
    <property type="entry name" value="FI02016P"/>
    <property type="match status" value="1"/>
</dbReference>
<organism evidence="14">
    <name type="scientific">Culicoides sonorensis</name>
    <name type="common">Biting midge</name>
    <dbReference type="NCBI Taxonomy" id="179676"/>
    <lineage>
        <taxon>Eukaryota</taxon>
        <taxon>Metazoa</taxon>
        <taxon>Ecdysozoa</taxon>
        <taxon>Arthropoda</taxon>
        <taxon>Hexapoda</taxon>
        <taxon>Insecta</taxon>
        <taxon>Pterygota</taxon>
        <taxon>Neoptera</taxon>
        <taxon>Endopterygota</taxon>
        <taxon>Diptera</taxon>
        <taxon>Nematocera</taxon>
        <taxon>Chironomoidea</taxon>
        <taxon>Ceratopogonidae</taxon>
        <taxon>Ceratopogoninae</taxon>
        <taxon>Culicoides</taxon>
        <taxon>Monoculicoides</taxon>
    </lineage>
</organism>
<name>A0A336MH13_CULSO</name>
<keyword evidence="7" id="KW-0915">Sodium</keyword>
<feature type="transmembrane region" description="Helical" evidence="13">
    <location>
        <begin position="347"/>
        <end position="372"/>
    </location>
</feature>
<accession>A0A336MH13</accession>
<keyword evidence="3" id="KW-0813">Transport</keyword>
<dbReference type="InterPro" id="IPR001734">
    <property type="entry name" value="Na/solute_symporter"/>
</dbReference>
<keyword evidence="8" id="KW-0406">Ion transport</keyword>
<evidence type="ECO:0000256" key="6">
    <source>
        <dbReference type="ARBA" id="ARBA00022989"/>
    </source>
</evidence>
<comment type="similarity">
    <text evidence="2 11">Belongs to the sodium:solute symporter (SSF) (TC 2.A.21) family.</text>
</comment>
<dbReference type="AlphaFoldDB" id="A0A336MH13"/>
<reference evidence="14" key="1">
    <citation type="submission" date="2018-07" db="EMBL/GenBank/DDBJ databases">
        <authorList>
            <person name="Quirk P.G."/>
            <person name="Krulwich T.A."/>
        </authorList>
    </citation>
    <scope>NUCLEOTIDE SEQUENCE</scope>
</reference>
<comment type="subcellular location">
    <subcellularLocation>
        <location evidence="1">Cell membrane</location>
        <topology evidence="1">Multi-pass membrane protein</topology>
    </subcellularLocation>
</comment>
<evidence type="ECO:0000256" key="8">
    <source>
        <dbReference type="ARBA" id="ARBA00023065"/>
    </source>
</evidence>
<feature type="transmembrane region" description="Helical" evidence="13">
    <location>
        <begin position="423"/>
        <end position="445"/>
    </location>
</feature>
<dbReference type="GO" id="GO:0015293">
    <property type="term" value="F:symporter activity"/>
    <property type="evidence" value="ECO:0007669"/>
    <property type="project" value="TreeGrafter"/>
</dbReference>
<feature type="transmembrane region" description="Helical" evidence="13">
    <location>
        <begin position="452"/>
        <end position="473"/>
    </location>
</feature>
<sequence>MSSNSDLNDIILHMQHFTWADYLLFIFMLVLCILIGIYFGFMHKSNTEAEYLMGGRNMLVFPVALSLIARFFISGITLVSLPTEVYSYGIQYLYVIFGVITMGFIMGYIYLPVFHNLNITSTYEYLESRFNRNLRMFGSIMFVIMNIGYLPIVIYVPALAFNQVTGINIHVITPIVCLICVFYTCVGGIKAVVATDVVQTFSMFGALILVAVKGTMDLQKDVSVFEKAWSSERIEAPIFDINPTIRHSFWSQLIGGAVYWLQTNAVSQNMIQRYLALPTLKAGKRALWIFVVGVSILMCICAYNGLLIYATYEHCDPLTTKLARRKDQLFPLFVMHTLHELPGLTGLFVAGVFSAALSSLSTCLNSMSAVVLEDFVKPFTKRPLTEHTINWVMRLVVVGVGIVCLCLVFMVEKMGSTVLQLTMSLEAITNGPLLGIFTIGILLPWIGSNSALLGGIVGVIVMSWISLNAQWAIASGALSFDHKPMQVDQCHYNFESVLNSTINAAPVKPTIIEDVFPLFKISYMWYTALGAVVAIIVSIVSIPIFGRNNPNDVPQELVAPFLRKMLFNKNEMKSNDKVHEVQKSLSNNSVGKKQPSSSNTDILSPFNATFFIIFTNDIRNYDVF</sequence>
<keyword evidence="4" id="KW-1003">Cell membrane</keyword>
<evidence type="ECO:0000256" key="7">
    <source>
        <dbReference type="ARBA" id="ARBA00023053"/>
    </source>
</evidence>